<dbReference type="PANTHER" id="PTHR43272:SF33">
    <property type="entry name" value="AMP-BINDING DOMAIN-CONTAINING PROTEIN-RELATED"/>
    <property type="match status" value="1"/>
</dbReference>
<feature type="domain" description="AMP-dependent synthetase/ligase" evidence="3">
    <location>
        <begin position="214"/>
        <end position="399"/>
    </location>
</feature>
<dbReference type="Pfam" id="PF00501">
    <property type="entry name" value="AMP-binding"/>
    <property type="match status" value="2"/>
</dbReference>
<dbReference type="EMBL" id="BAABAU010000001">
    <property type="protein sequence ID" value="GAA4264555.1"/>
    <property type="molecule type" value="Genomic_DNA"/>
</dbReference>
<name>A0ABP8DX45_9MICO</name>
<proteinExistence type="predicted"/>
<evidence type="ECO:0000313" key="5">
    <source>
        <dbReference type="Proteomes" id="UP001501594"/>
    </source>
</evidence>
<evidence type="ECO:0000256" key="2">
    <source>
        <dbReference type="ARBA" id="ARBA00022840"/>
    </source>
</evidence>
<feature type="domain" description="AMP-dependent synthetase/ligase" evidence="3">
    <location>
        <begin position="28"/>
        <end position="149"/>
    </location>
</feature>
<organism evidence="4 5">
    <name type="scientific">Frondihabitans peucedani</name>
    <dbReference type="NCBI Taxonomy" id="598626"/>
    <lineage>
        <taxon>Bacteria</taxon>
        <taxon>Bacillati</taxon>
        <taxon>Actinomycetota</taxon>
        <taxon>Actinomycetes</taxon>
        <taxon>Micrococcales</taxon>
        <taxon>Microbacteriaceae</taxon>
        <taxon>Frondihabitans</taxon>
    </lineage>
</organism>
<dbReference type="SUPFAM" id="SSF56801">
    <property type="entry name" value="Acetyl-CoA synthetase-like"/>
    <property type="match status" value="1"/>
</dbReference>
<keyword evidence="5" id="KW-1185">Reference proteome</keyword>
<protein>
    <recommendedName>
        <fullName evidence="3">AMP-dependent synthetase/ligase domain-containing protein</fullName>
    </recommendedName>
</protein>
<dbReference type="RefSeq" id="WP_344793147.1">
    <property type="nucleotide sequence ID" value="NZ_BAABAU010000001.1"/>
</dbReference>
<gene>
    <name evidence="4" type="ORF">GCM10022256_01670</name>
</gene>
<evidence type="ECO:0000313" key="4">
    <source>
        <dbReference type="EMBL" id="GAA4264555.1"/>
    </source>
</evidence>
<evidence type="ECO:0000259" key="3">
    <source>
        <dbReference type="Pfam" id="PF00501"/>
    </source>
</evidence>
<reference evidence="5" key="1">
    <citation type="journal article" date="2019" name="Int. J. Syst. Evol. Microbiol.">
        <title>The Global Catalogue of Microorganisms (GCM) 10K type strain sequencing project: providing services to taxonomists for standard genome sequencing and annotation.</title>
        <authorList>
            <consortium name="The Broad Institute Genomics Platform"/>
            <consortium name="The Broad Institute Genome Sequencing Center for Infectious Disease"/>
            <person name="Wu L."/>
            <person name="Ma J."/>
        </authorList>
    </citation>
    <scope>NUCLEOTIDE SEQUENCE [LARGE SCALE GENOMIC DNA]</scope>
    <source>
        <strain evidence="5">JCM 17442</strain>
    </source>
</reference>
<keyword evidence="2" id="KW-0067">ATP-binding</keyword>
<dbReference type="Gene3D" id="3.40.50.12780">
    <property type="entry name" value="N-terminal domain of ligase-like"/>
    <property type="match status" value="1"/>
</dbReference>
<sequence>MPATPADAVILNELLDRGSRVDPEAAVFALPDSFGGWFDLTGPEFAGRVRALARGLAAAGLHPGDALAVLCSTRFEAVLVDFAAAAVGVVVVPLSPSSSQSELAALLDEEGVRAVVVETARDFARIDELQGDLPLVAEVWQIGLGDLDKLAASGRDTPDDAFDGLVAEVTPDSVAVVLGEHRLTQRDLSSRALALASVLGDALGAGRQLLQHLPATDVHARVLTLAAVATGSRIAQLADPGRLVETMAAFKPTLLMAYPSTLRDIDETVHARAEASGRATALRQALEVAVEYAEALEPGPVPRGLKTRFAVADTLVLRGIRKAAGGRLSTVVAISTEEAVTLGMRLQLRALDIRCLEGYGDRATGGLVTLERADAPFTRPVGAVGPPLPGIEVSIFDEGSVAFRGVGVGGGPQEWLVRDDEGTLVDGVLVLEGRDPGAPAPARSAE</sequence>
<comment type="caution">
    <text evidence="4">The sequence shown here is derived from an EMBL/GenBank/DDBJ whole genome shotgun (WGS) entry which is preliminary data.</text>
</comment>
<dbReference type="InterPro" id="IPR000873">
    <property type="entry name" value="AMP-dep_synth/lig_dom"/>
</dbReference>
<dbReference type="Proteomes" id="UP001501594">
    <property type="component" value="Unassembled WGS sequence"/>
</dbReference>
<keyword evidence="1" id="KW-0547">Nucleotide-binding</keyword>
<evidence type="ECO:0000256" key="1">
    <source>
        <dbReference type="ARBA" id="ARBA00022741"/>
    </source>
</evidence>
<accession>A0ABP8DX45</accession>
<dbReference type="InterPro" id="IPR042099">
    <property type="entry name" value="ANL_N_sf"/>
</dbReference>
<dbReference type="PANTHER" id="PTHR43272">
    <property type="entry name" value="LONG-CHAIN-FATTY-ACID--COA LIGASE"/>
    <property type="match status" value="1"/>
</dbReference>